<name>A0A8H7SHB5_9FUNG</name>
<gene>
    <name evidence="1" type="ORF">INT48_001169</name>
</gene>
<keyword evidence="2" id="KW-1185">Reference proteome</keyword>
<reference evidence="1" key="1">
    <citation type="submission" date="2021-01" db="EMBL/GenBank/DDBJ databases">
        <title>Metabolic potential, ecology and presence of endohyphal bacteria is reflected in genomic diversity of Mucoromycotina.</title>
        <authorList>
            <person name="Muszewska A."/>
            <person name="Okrasinska A."/>
            <person name="Steczkiewicz K."/>
            <person name="Drgas O."/>
            <person name="Orlowska M."/>
            <person name="Perlinska-Lenart U."/>
            <person name="Aleksandrzak-Piekarczyk T."/>
            <person name="Szatraj K."/>
            <person name="Zielenkiewicz U."/>
            <person name="Pilsyk S."/>
            <person name="Malc E."/>
            <person name="Mieczkowski P."/>
            <person name="Kruszewska J.S."/>
            <person name="Biernat P."/>
            <person name="Pawlowska J."/>
        </authorList>
    </citation>
    <scope>NUCLEOTIDE SEQUENCE</scope>
    <source>
        <strain evidence="1">WA0000018081</strain>
    </source>
</reference>
<protein>
    <submittedName>
        <fullName evidence="1">Uncharacterized protein</fullName>
    </submittedName>
</protein>
<dbReference type="Proteomes" id="UP000613177">
    <property type="component" value="Unassembled WGS sequence"/>
</dbReference>
<dbReference type="EMBL" id="JAEPRE010000291">
    <property type="protein sequence ID" value="KAG2229262.1"/>
    <property type="molecule type" value="Genomic_DNA"/>
</dbReference>
<accession>A0A8H7SHB5</accession>
<organism evidence="1 2">
    <name type="scientific">Thamnidium elegans</name>
    <dbReference type="NCBI Taxonomy" id="101142"/>
    <lineage>
        <taxon>Eukaryota</taxon>
        <taxon>Fungi</taxon>
        <taxon>Fungi incertae sedis</taxon>
        <taxon>Mucoromycota</taxon>
        <taxon>Mucoromycotina</taxon>
        <taxon>Mucoromycetes</taxon>
        <taxon>Mucorales</taxon>
        <taxon>Mucorineae</taxon>
        <taxon>Mucoraceae</taxon>
        <taxon>Thamnidium</taxon>
    </lineage>
</organism>
<sequence length="356" mass="41695">MNDIEDSLALFTLPQDYCPGSDVMSRIMLQDERIIDMVVKTLIGDHVSNSTYTLGRCQWVNKTISDVVYLPKIQSVPPVLIEIQQKVNEDFLSRVIKYCLSLKEEHGVLPVMLIISVKGFTNKDFLSQLVNNNNHYLDTIPCQFWAKECYCLSSKSIEYHLSQNPLNPLVAIGHFFTQQKKSILFIDKKFDPSIKLLYKIAKEKFENECQVEEEKLEVIKDLSYKAKKQFQKILISIENEESIDKVVQYAKDGEEFFYRQERKFNGQIREVTPIEDTLEITDLFLPQPTNTVEKNNFEFIEQYKAKNYGRMRWEACYNKGKEQGFFTNYASHVILKSAYHNENTKLRKRNRSKISQ</sequence>
<evidence type="ECO:0000313" key="1">
    <source>
        <dbReference type="EMBL" id="KAG2229262.1"/>
    </source>
</evidence>
<dbReference type="AlphaFoldDB" id="A0A8H7SHB5"/>
<evidence type="ECO:0000313" key="2">
    <source>
        <dbReference type="Proteomes" id="UP000613177"/>
    </source>
</evidence>
<comment type="caution">
    <text evidence="1">The sequence shown here is derived from an EMBL/GenBank/DDBJ whole genome shotgun (WGS) entry which is preliminary data.</text>
</comment>
<proteinExistence type="predicted"/>